<dbReference type="InterPro" id="IPR005330">
    <property type="entry name" value="MHYT_dom"/>
</dbReference>
<feature type="transmembrane region" description="Helical" evidence="1">
    <location>
        <begin position="223"/>
        <end position="247"/>
    </location>
</feature>
<dbReference type="Pfam" id="PF00990">
    <property type="entry name" value="GGDEF"/>
    <property type="match status" value="1"/>
</dbReference>
<dbReference type="PROSITE" id="PS50883">
    <property type="entry name" value="EAL"/>
    <property type="match status" value="1"/>
</dbReference>
<keyword evidence="6" id="KW-1185">Reference proteome</keyword>
<dbReference type="CDD" id="cd01948">
    <property type="entry name" value="EAL"/>
    <property type="match status" value="1"/>
</dbReference>
<keyword evidence="1" id="KW-1133">Transmembrane helix</keyword>
<feature type="domain" description="GGDEF" evidence="3">
    <location>
        <begin position="279"/>
        <end position="411"/>
    </location>
</feature>
<dbReference type="InterPro" id="IPR001633">
    <property type="entry name" value="EAL_dom"/>
</dbReference>
<sequence length="681" mass="77533">MPSVDQVTYIQVEYSVPIIALSVFIACLASYTSLSMNERIVYHSFFHRYIWLGLAAITMGFGIWSMHFIGMSAAKLPIEMTFNIPLTILSLVPAILATFLAFSISSKAKNSSKWIAFAGIFMGIGISSMHYIGMKAMKSEADYAYHLGYFILSIFIAIIASFFSLFIFMKLQRYMNNFIVKIVTSLLMGGAISSMHYAGMYAIRYYVDTEMELTHTHSHHVSIKAIIIGVTIGIFVILLFSILSSLLDRYVDYRLNYFDALTKLPNRRQFEKLIESSTYFSGLAILHIHDLNKWNGKYGYYFGDKIIGYIEELCTKLIQTNVELFRIEGNRFAIVSTTNEALDKLMLELNQLTAILSNPVTIDDRIIKVETAIALSVNEKKATSKQLYENAVAVLTHYSIRFENEIILYDPEKHKQTFAKHLVNEIEDALLEKHLYLVYQPKVFLKSREVAGLEALLRWKHPLYGELSPDVFIPILEASDKMYDVTDWIIEEVSKQIDVWQQQDRYIPVAINIPGSYVTSPRLMTSLTTNVEKYKLMPHLIELEITETSAVGNIEGAIQSVQAFRNVGFTVTLDDFGTGVSSLSYLKRIPVNTLKIDKSFIDGVPESQKDGEIIKAIIALGSSLHLSIVIEGVEREEQINYLASINEWPIIQGYYYARPMTVFALEEWLFHFQKGETDIQQ</sequence>
<keyword evidence="1" id="KW-0472">Membrane</keyword>
<dbReference type="SMART" id="SM00267">
    <property type="entry name" value="GGDEF"/>
    <property type="match status" value="1"/>
</dbReference>
<accession>A0ABV1F3H0</accession>
<dbReference type="PROSITE" id="PS50887">
    <property type="entry name" value="GGDEF"/>
    <property type="match status" value="1"/>
</dbReference>
<name>A0ABV1F3H0_9BACI</name>
<organism evidence="5 6">
    <name type="scientific">Niallia hominis</name>
    <dbReference type="NCBI Taxonomy" id="3133173"/>
    <lineage>
        <taxon>Bacteria</taxon>
        <taxon>Bacillati</taxon>
        <taxon>Bacillota</taxon>
        <taxon>Bacilli</taxon>
        <taxon>Bacillales</taxon>
        <taxon>Bacillaceae</taxon>
        <taxon>Niallia</taxon>
    </lineage>
</organism>
<dbReference type="PROSITE" id="PS50924">
    <property type="entry name" value="MHYT"/>
    <property type="match status" value="1"/>
</dbReference>
<evidence type="ECO:0000259" key="4">
    <source>
        <dbReference type="PROSITE" id="PS50924"/>
    </source>
</evidence>
<dbReference type="Pfam" id="PF03707">
    <property type="entry name" value="MHYT"/>
    <property type="match status" value="2"/>
</dbReference>
<dbReference type="PANTHER" id="PTHR33121:SF71">
    <property type="entry name" value="OXYGEN SENSOR PROTEIN DOSP"/>
    <property type="match status" value="1"/>
</dbReference>
<gene>
    <name evidence="5" type="ORF">WMO63_19765</name>
</gene>
<dbReference type="Gene3D" id="3.30.70.270">
    <property type="match status" value="1"/>
</dbReference>
<dbReference type="InterPro" id="IPR035919">
    <property type="entry name" value="EAL_sf"/>
</dbReference>
<dbReference type="EMBL" id="JBBMFN010000069">
    <property type="protein sequence ID" value="MEQ2467902.1"/>
    <property type="molecule type" value="Genomic_DNA"/>
</dbReference>
<feature type="transmembrane region" description="Helical" evidence="1">
    <location>
        <begin position="144"/>
        <end position="166"/>
    </location>
</feature>
<dbReference type="InterPro" id="IPR043128">
    <property type="entry name" value="Rev_trsase/Diguanyl_cyclase"/>
</dbReference>
<feature type="transmembrane region" description="Helical" evidence="1">
    <location>
        <begin position="49"/>
        <end position="70"/>
    </location>
</feature>
<feature type="transmembrane region" description="Helical" evidence="1">
    <location>
        <begin position="114"/>
        <end position="132"/>
    </location>
</feature>
<evidence type="ECO:0000256" key="1">
    <source>
        <dbReference type="PROSITE-ProRule" id="PRU00244"/>
    </source>
</evidence>
<dbReference type="Pfam" id="PF00563">
    <property type="entry name" value="EAL"/>
    <property type="match status" value="1"/>
</dbReference>
<keyword evidence="1" id="KW-0812">Transmembrane</keyword>
<proteinExistence type="predicted"/>
<feature type="domain" description="EAL" evidence="2">
    <location>
        <begin position="419"/>
        <end position="673"/>
    </location>
</feature>
<dbReference type="PANTHER" id="PTHR33121">
    <property type="entry name" value="CYCLIC DI-GMP PHOSPHODIESTERASE PDEF"/>
    <property type="match status" value="1"/>
</dbReference>
<dbReference type="InterPro" id="IPR050706">
    <property type="entry name" value="Cyclic-di-GMP_PDE-like"/>
</dbReference>
<dbReference type="Proteomes" id="UP001465426">
    <property type="component" value="Unassembled WGS sequence"/>
</dbReference>
<evidence type="ECO:0000313" key="6">
    <source>
        <dbReference type="Proteomes" id="UP001465426"/>
    </source>
</evidence>
<dbReference type="RefSeq" id="WP_349205257.1">
    <property type="nucleotide sequence ID" value="NZ_JBBMFN010000069.1"/>
</dbReference>
<feature type="transmembrane region" description="Helical" evidence="1">
    <location>
        <begin position="14"/>
        <end position="37"/>
    </location>
</feature>
<evidence type="ECO:0000259" key="3">
    <source>
        <dbReference type="PROSITE" id="PS50887"/>
    </source>
</evidence>
<evidence type="ECO:0000313" key="5">
    <source>
        <dbReference type="EMBL" id="MEQ2467902.1"/>
    </source>
</evidence>
<feature type="transmembrane region" description="Helical" evidence="1">
    <location>
        <begin position="82"/>
        <end position="102"/>
    </location>
</feature>
<protein>
    <submittedName>
        <fullName evidence="5">EAL domain-containing protein</fullName>
    </submittedName>
</protein>
<dbReference type="InterPro" id="IPR000160">
    <property type="entry name" value="GGDEF_dom"/>
</dbReference>
<evidence type="ECO:0000259" key="2">
    <source>
        <dbReference type="PROSITE" id="PS50883"/>
    </source>
</evidence>
<feature type="domain" description="MHYT" evidence="4">
    <location>
        <begin position="14"/>
        <end position="206"/>
    </location>
</feature>
<reference evidence="5 6" key="1">
    <citation type="submission" date="2024-03" db="EMBL/GenBank/DDBJ databases">
        <title>Human intestinal bacterial collection.</title>
        <authorList>
            <person name="Pauvert C."/>
            <person name="Hitch T.C.A."/>
            <person name="Clavel T."/>
        </authorList>
    </citation>
    <scope>NUCLEOTIDE SEQUENCE [LARGE SCALE GENOMIC DNA]</scope>
    <source>
        <strain evidence="5 6">CLA-SR-H024</strain>
    </source>
</reference>
<dbReference type="Gene3D" id="3.20.20.450">
    <property type="entry name" value="EAL domain"/>
    <property type="match status" value="1"/>
</dbReference>
<feature type="transmembrane region" description="Helical" evidence="1">
    <location>
        <begin position="178"/>
        <end position="203"/>
    </location>
</feature>
<comment type="caution">
    <text evidence="5">The sequence shown here is derived from an EMBL/GenBank/DDBJ whole genome shotgun (WGS) entry which is preliminary data.</text>
</comment>
<dbReference type="SUPFAM" id="SSF141868">
    <property type="entry name" value="EAL domain-like"/>
    <property type="match status" value="1"/>
</dbReference>
<dbReference type="SUPFAM" id="SSF55073">
    <property type="entry name" value="Nucleotide cyclase"/>
    <property type="match status" value="1"/>
</dbReference>
<dbReference type="SMART" id="SM00052">
    <property type="entry name" value="EAL"/>
    <property type="match status" value="1"/>
</dbReference>
<dbReference type="InterPro" id="IPR029787">
    <property type="entry name" value="Nucleotide_cyclase"/>
</dbReference>